<organism evidence="2 3">
    <name type="scientific">Crepidotus variabilis</name>
    <dbReference type="NCBI Taxonomy" id="179855"/>
    <lineage>
        <taxon>Eukaryota</taxon>
        <taxon>Fungi</taxon>
        <taxon>Dikarya</taxon>
        <taxon>Basidiomycota</taxon>
        <taxon>Agaricomycotina</taxon>
        <taxon>Agaricomycetes</taxon>
        <taxon>Agaricomycetidae</taxon>
        <taxon>Agaricales</taxon>
        <taxon>Agaricineae</taxon>
        <taxon>Crepidotaceae</taxon>
        <taxon>Crepidotus</taxon>
    </lineage>
</organism>
<keyword evidence="3" id="KW-1185">Reference proteome</keyword>
<comment type="caution">
    <text evidence="2">The sequence shown here is derived from an EMBL/GenBank/DDBJ whole genome shotgun (WGS) entry which is preliminary data.</text>
</comment>
<dbReference type="AlphaFoldDB" id="A0A9P6EPI3"/>
<protein>
    <submittedName>
        <fullName evidence="2">Uncharacterized protein</fullName>
    </submittedName>
</protein>
<feature type="region of interest" description="Disordered" evidence="1">
    <location>
        <begin position="387"/>
        <end position="478"/>
    </location>
</feature>
<dbReference type="EMBL" id="MU157828">
    <property type="protein sequence ID" value="KAF9533588.1"/>
    <property type="molecule type" value="Genomic_DNA"/>
</dbReference>
<evidence type="ECO:0000313" key="3">
    <source>
        <dbReference type="Proteomes" id="UP000807306"/>
    </source>
</evidence>
<feature type="compositionally biased region" description="Low complexity" evidence="1">
    <location>
        <begin position="271"/>
        <end position="283"/>
    </location>
</feature>
<reference evidence="2" key="1">
    <citation type="submission" date="2020-11" db="EMBL/GenBank/DDBJ databases">
        <authorList>
            <consortium name="DOE Joint Genome Institute"/>
            <person name="Ahrendt S."/>
            <person name="Riley R."/>
            <person name="Andreopoulos W."/>
            <person name="Labutti K."/>
            <person name="Pangilinan J."/>
            <person name="Ruiz-Duenas F.J."/>
            <person name="Barrasa J.M."/>
            <person name="Sanchez-Garcia M."/>
            <person name="Camarero S."/>
            <person name="Miyauchi S."/>
            <person name="Serrano A."/>
            <person name="Linde D."/>
            <person name="Babiker R."/>
            <person name="Drula E."/>
            <person name="Ayuso-Fernandez I."/>
            <person name="Pacheco R."/>
            <person name="Padilla G."/>
            <person name="Ferreira P."/>
            <person name="Barriuso J."/>
            <person name="Kellner H."/>
            <person name="Castanera R."/>
            <person name="Alfaro M."/>
            <person name="Ramirez L."/>
            <person name="Pisabarro A.G."/>
            <person name="Kuo A."/>
            <person name="Tritt A."/>
            <person name="Lipzen A."/>
            <person name="He G."/>
            <person name="Yan M."/>
            <person name="Ng V."/>
            <person name="Cullen D."/>
            <person name="Martin F."/>
            <person name="Rosso M.-N."/>
            <person name="Henrissat B."/>
            <person name="Hibbett D."/>
            <person name="Martinez A.T."/>
            <person name="Grigoriev I.V."/>
        </authorList>
    </citation>
    <scope>NUCLEOTIDE SEQUENCE</scope>
    <source>
        <strain evidence="2">CBS 506.95</strain>
    </source>
</reference>
<accession>A0A9P6EPI3</accession>
<dbReference type="Proteomes" id="UP000807306">
    <property type="component" value="Unassembled WGS sequence"/>
</dbReference>
<feature type="compositionally biased region" description="Acidic residues" evidence="1">
    <location>
        <begin position="109"/>
        <end position="128"/>
    </location>
</feature>
<name>A0A9P6EPI3_9AGAR</name>
<feature type="compositionally biased region" description="Polar residues" evidence="1">
    <location>
        <begin position="446"/>
        <end position="478"/>
    </location>
</feature>
<feature type="compositionally biased region" description="Polar residues" evidence="1">
    <location>
        <begin position="426"/>
        <end position="439"/>
    </location>
</feature>
<feature type="compositionally biased region" description="Low complexity" evidence="1">
    <location>
        <begin position="302"/>
        <end position="314"/>
    </location>
</feature>
<evidence type="ECO:0000313" key="2">
    <source>
        <dbReference type="EMBL" id="KAF9533588.1"/>
    </source>
</evidence>
<evidence type="ECO:0000256" key="1">
    <source>
        <dbReference type="SAM" id="MobiDB-lite"/>
    </source>
</evidence>
<sequence>MRPSRARTVGSGVLPNYTLDTLFGVKGTIRLVAQSGAPKAHILLKREFYNEESLCPEPIAGIARFTLVANKRFTASKGQTLCLSIEDPAADDDMKLLYGENAVALEFDYDDESDLSEPEDEGEESEDIGVDKHAKNFMAVKEMRRRGVAEMGSLPAKMRKSLAGASTYNTFAERQPPNSLGFPGYPLNTPEPRVLASAATQTERMEDKTPPANALPLKHAEYLSPLSLISNNNHIFHRLDHAQPSAILSPVPYTQSEGSDFQNVVSPPRSPSLMDLSTTTTSLPGSPEDPPWTSSSPTNDQAALPLPSTAATTPTPSPKLELHPQECDSPREVALLMFNDQAEKETKVLHSSIELAKHSISSVPTDPHQDEDMFSLETFFVESQTSSNPIHFPLQPGNRTSFSSSSQSMEDSATLPTPLATPTPLSRSFNTPPKQQTAQLDPPQSEICNVQPSPSTSVQSLPDNSSLPDLDSYTTKGP</sequence>
<proteinExistence type="predicted"/>
<gene>
    <name evidence="2" type="ORF">CPB83DRAFT_482785</name>
</gene>
<feature type="compositionally biased region" description="Polar residues" evidence="1">
    <location>
        <begin position="292"/>
        <end position="301"/>
    </location>
</feature>
<feature type="compositionally biased region" description="Low complexity" evidence="1">
    <location>
        <begin position="401"/>
        <end position="425"/>
    </location>
</feature>
<feature type="region of interest" description="Disordered" evidence="1">
    <location>
        <begin position="249"/>
        <end position="324"/>
    </location>
</feature>
<feature type="compositionally biased region" description="Polar residues" evidence="1">
    <location>
        <begin position="252"/>
        <end position="265"/>
    </location>
</feature>
<feature type="region of interest" description="Disordered" evidence="1">
    <location>
        <begin position="109"/>
        <end position="131"/>
    </location>
</feature>